<sequence length="724" mass="79148">MQKIYIVLLVVFSTILFAKEPITDINLVSKKVQEIRDYAIARTVGIRIIIGDRQGYGSGALVSSDGLIITCAHVVEPGDSLVVVTSDGREYPAQKLGLNSVNDYALIKIKGKDFPYFEYGNSDQLDMLEWVVALGHPGGPYFDDQPAVACGRIRGFHKKLPIQMGVKFYDDAIQTDVPIFAGNSGGPLIDLDGKLIGINGAIMLVNELAFSVPINEIVTDLETMTAGRNVKGRSPGNIFDVFMEMQEDLSPDDMMKAFDKSPIGKLFKMFSGTQQMPKKKPNLGIVVREVEPAGLQVTHVEVNKLGSLAGLRTGDVITRANGIPLQLRDDLKSIVASAPRTGKVFLTLKRDGQKIRIPVFISSQSYSRDNYFRRHFVYKGLELMETTVKIRKGRKVYGYGVVISEDGWILTANHILNKVKGAVDVQMQDGTRRTHIGVIRGRNGVLDVALIKISAGKPLKAMKIGDDKNVHIGEWLVSGGTAEGIINAGMLSAKNRQVSHNRRVPTLGLFGMFGQPNKSPVRAYDRVFQHDTNLEKKQFGTPLVNMKGELIGLNVAYFYRGTAFAIPISSIMKVLPDLKSGKVVAVSNQYKPRIPKEDGLSKVLRRFLGNGEEEEKSDPLDDLLKDIFGGGSKEKKSSSSKGFIGVQVENHPQGAKVAYVVPRKPAQTAGVRAGDIITDLGGSPVKDVESLLKAVGKFKPESKTTITVIRGNNEFSLPITIGSR</sequence>
<dbReference type="InterPro" id="IPR009003">
    <property type="entry name" value="Peptidase_S1_PA"/>
</dbReference>
<dbReference type="RefSeq" id="WP_151969155.1">
    <property type="nucleotide sequence ID" value="NZ_AP019860.1"/>
</dbReference>
<dbReference type="InterPro" id="IPR001478">
    <property type="entry name" value="PDZ"/>
</dbReference>
<name>A0A5S9IN91_UABAM</name>
<dbReference type="PANTHER" id="PTHR22939">
    <property type="entry name" value="SERINE PROTEASE FAMILY S1C HTRA-RELATED"/>
    <property type="match status" value="1"/>
</dbReference>
<dbReference type="PROSITE" id="PS50106">
    <property type="entry name" value="PDZ"/>
    <property type="match status" value="1"/>
</dbReference>
<evidence type="ECO:0000256" key="1">
    <source>
        <dbReference type="ARBA" id="ARBA00010541"/>
    </source>
</evidence>
<organism evidence="5 6">
    <name type="scientific">Uabimicrobium amorphum</name>
    <dbReference type="NCBI Taxonomy" id="2596890"/>
    <lineage>
        <taxon>Bacteria</taxon>
        <taxon>Pseudomonadati</taxon>
        <taxon>Planctomycetota</taxon>
        <taxon>Candidatus Uabimicrobiia</taxon>
        <taxon>Candidatus Uabimicrobiales</taxon>
        <taxon>Candidatus Uabimicrobiaceae</taxon>
        <taxon>Candidatus Uabimicrobium</taxon>
    </lineage>
</organism>
<gene>
    <name evidence="5" type="ORF">UABAM_03396</name>
</gene>
<dbReference type="EMBL" id="AP019860">
    <property type="protein sequence ID" value="BBM85033.1"/>
    <property type="molecule type" value="Genomic_DNA"/>
</dbReference>
<dbReference type="SUPFAM" id="SSF50156">
    <property type="entry name" value="PDZ domain-like"/>
    <property type="match status" value="2"/>
</dbReference>
<protein>
    <submittedName>
        <fullName evidence="5">Serine protease</fullName>
    </submittedName>
</protein>
<evidence type="ECO:0000256" key="2">
    <source>
        <dbReference type="ARBA" id="ARBA00022670"/>
    </source>
</evidence>
<dbReference type="Gene3D" id="2.40.10.120">
    <property type="match status" value="2"/>
</dbReference>
<dbReference type="Pfam" id="PF13180">
    <property type="entry name" value="PDZ_2"/>
    <property type="match status" value="2"/>
</dbReference>
<dbReference type="InterPro" id="IPR036034">
    <property type="entry name" value="PDZ_sf"/>
</dbReference>
<dbReference type="SUPFAM" id="SSF50494">
    <property type="entry name" value="Trypsin-like serine proteases"/>
    <property type="match status" value="2"/>
</dbReference>
<dbReference type="PANTHER" id="PTHR22939:SF129">
    <property type="entry name" value="SERINE PROTEASE HTRA2, MITOCHONDRIAL"/>
    <property type="match status" value="1"/>
</dbReference>
<feature type="domain" description="PDZ" evidence="4">
    <location>
        <begin position="639"/>
        <end position="688"/>
    </location>
</feature>
<dbReference type="InterPro" id="IPR001940">
    <property type="entry name" value="Peptidase_S1C"/>
</dbReference>
<dbReference type="GO" id="GO:0004252">
    <property type="term" value="F:serine-type endopeptidase activity"/>
    <property type="evidence" value="ECO:0007669"/>
    <property type="project" value="InterPro"/>
</dbReference>
<accession>A0A5S9IN91</accession>
<dbReference type="KEGG" id="uam:UABAM_03396"/>
<dbReference type="OrthoDB" id="268129at2"/>
<evidence type="ECO:0000313" key="6">
    <source>
        <dbReference type="Proteomes" id="UP000326354"/>
    </source>
</evidence>
<dbReference type="PRINTS" id="PR00834">
    <property type="entry name" value="PROTEASES2C"/>
</dbReference>
<comment type="similarity">
    <text evidence="1">Belongs to the peptidase S1C family.</text>
</comment>
<dbReference type="SMART" id="SM00228">
    <property type="entry name" value="PDZ"/>
    <property type="match status" value="2"/>
</dbReference>
<evidence type="ECO:0000259" key="4">
    <source>
        <dbReference type="PROSITE" id="PS50106"/>
    </source>
</evidence>
<proteinExistence type="inferred from homology"/>
<reference evidence="5 6" key="1">
    <citation type="submission" date="2019-08" db="EMBL/GenBank/DDBJ databases">
        <title>Complete genome sequence of Candidatus Uab amorphum.</title>
        <authorList>
            <person name="Shiratori T."/>
            <person name="Suzuki S."/>
            <person name="Kakizawa Y."/>
            <person name="Ishida K."/>
        </authorList>
    </citation>
    <scope>NUCLEOTIDE SEQUENCE [LARGE SCALE GENOMIC DNA]</scope>
    <source>
        <strain evidence="5 6">SRT547</strain>
    </source>
</reference>
<dbReference type="GO" id="GO:0006508">
    <property type="term" value="P:proteolysis"/>
    <property type="evidence" value="ECO:0007669"/>
    <property type="project" value="UniProtKB-KW"/>
</dbReference>
<keyword evidence="3" id="KW-0378">Hydrolase</keyword>
<keyword evidence="6" id="KW-1185">Reference proteome</keyword>
<dbReference type="AlphaFoldDB" id="A0A5S9IN91"/>
<evidence type="ECO:0000313" key="5">
    <source>
        <dbReference type="EMBL" id="BBM85033.1"/>
    </source>
</evidence>
<keyword evidence="2 5" id="KW-0645">Protease</keyword>
<dbReference type="Pfam" id="PF13365">
    <property type="entry name" value="Trypsin_2"/>
    <property type="match status" value="2"/>
</dbReference>
<evidence type="ECO:0000256" key="3">
    <source>
        <dbReference type="ARBA" id="ARBA00022801"/>
    </source>
</evidence>
<dbReference type="Gene3D" id="2.30.42.10">
    <property type="match status" value="2"/>
</dbReference>
<dbReference type="Proteomes" id="UP000326354">
    <property type="component" value="Chromosome"/>
</dbReference>